<reference evidence="2 3" key="1">
    <citation type="submission" date="2019-12" db="EMBL/GenBank/DDBJ databases">
        <title>Genomic-based taxomic classification of the family Erythrobacteraceae.</title>
        <authorList>
            <person name="Xu L."/>
        </authorList>
    </citation>
    <scope>NUCLEOTIDE SEQUENCE [LARGE SCALE GENOMIC DNA]</scope>
    <source>
        <strain evidence="2 3">KEMB 9005-328</strain>
    </source>
</reference>
<evidence type="ECO:0000313" key="2">
    <source>
        <dbReference type="EMBL" id="MXP29117.1"/>
    </source>
</evidence>
<dbReference type="InterPro" id="IPR021830">
    <property type="entry name" value="DUF3422"/>
</dbReference>
<evidence type="ECO:0000313" key="3">
    <source>
        <dbReference type="Proteomes" id="UP000439780"/>
    </source>
</evidence>
<name>A0A845AI41_9SPHN</name>
<gene>
    <name evidence="2" type="ORF">GRI58_09820</name>
</gene>
<protein>
    <submittedName>
        <fullName evidence="2">DUF3422 family protein</fullName>
    </submittedName>
</protein>
<keyword evidence="1" id="KW-0812">Transmembrane</keyword>
<dbReference type="RefSeq" id="WP_160753425.1">
    <property type="nucleotide sequence ID" value="NZ_WTYA01000007.1"/>
</dbReference>
<comment type="caution">
    <text evidence="2">The sequence shown here is derived from an EMBL/GenBank/DDBJ whole genome shotgun (WGS) entry which is preliminary data.</text>
</comment>
<proteinExistence type="predicted"/>
<accession>A0A845AI41</accession>
<sequence>MTMSSHPLRLRAIAEMHLRPMSPIIAPCRMLQVVRLTDHNSLDDEIVHASMVATKLDGNARHVSGNTNSGIAFAWERHSEASTAMIILPDAVEPAEASRMIAWLEGFPGLVMRATQIDVAKDEDAATNLIEKAGFAVDELVAGILGTARFWSDFKLHEDSRYGRIVLSAGHMQPNDLGRLVQQLQELGNYRNLALMGFALARDEAPAIQAVEERLVAVTDAMRAGDDDHGNLDALTTLAAETSALRARTGYRLAATAAYSEIVDDRLKTLSPRPIRGAQTLADFTERRLLPARRTCAAFKRRIDAAAEGIEQATSMLRTRVDLSLEAQNIALLRSMERSAARQLKLQHLVEGLSVVALAYYAVALLDKIVSGAEAARWLSWDAHIVTATMVLPALLGFAILLRWRTHRVGRED</sequence>
<dbReference type="Pfam" id="PF11902">
    <property type="entry name" value="DUF3422"/>
    <property type="match status" value="1"/>
</dbReference>
<organism evidence="2 3">
    <name type="scientific">Qipengyuania algicida</name>
    <dbReference type="NCBI Taxonomy" id="1836209"/>
    <lineage>
        <taxon>Bacteria</taxon>
        <taxon>Pseudomonadati</taxon>
        <taxon>Pseudomonadota</taxon>
        <taxon>Alphaproteobacteria</taxon>
        <taxon>Sphingomonadales</taxon>
        <taxon>Erythrobacteraceae</taxon>
        <taxon>Qipengyuania</taxon>
    </lineage>
</organism>
<dbReference type="Proteomes" id="UP000439780">
    <property type="component" value="Unassembled WGS sequence"/>
</dbReference>
<dbReference type="OrthoDB" id="9767470at2"/>
<keyword evidence="1" id="KW-1133">Transmembrane helix</keyword>
<keyword evidence="1" id="KW-0472">Membrane</keyword>
<evidence type="ECO:0000256" key="1">
    <source>
        <dbReference type="SAM" id="Phobius"/>
    </source>
</evidence>
<keyword evidence="3" id="KW-1185">Reference proteome</keyword>
<dbReference type="EMBL" id="WTYA01000007">
    <property type="protein sequence ID" value="MXP29117.1"/>
    <property type="molecule type" value="Genomic_DNA"/>
</dbReference>
<dbReference type="AlphaFoldDB" id="A0A845AI41"/>
<feature type="transmembrane region" description="Helical" evidence="1">
    <location>
        <begin position="383"/>
        <end position="402"/>
    </location>
</feature>